<dbReference type="SUPFAM" id="SSF158745">
    <property type="entry name" value="LanC-like"/>
    <property type="match status" value="1"/>
</dbReference>
<dbReference type="InterPro" id="IPR007822">
    <property type="entry name" value="LANC-like"/>
</dbReference>
<evidence type="ECO:0000313" key="3">
    <source>
        <dbReference type="Proteomes" id="UP001576774"/>
    </source>
</evidence>
<organism evidence="2 3">
    <name type="scientific">Floridaenema aerugineum BLCC-F46</name>
    <dbReference type="NCBI Taxonomy" id="3153654"/>
    <lineage>
        <taxon>Bacteria</taxon>
        <taxon>Bacillati</taxon>
        <taxon>Cyanobacteriota</taxon>
        <taxon>Cyanophyceae</taxon>
        <taxon>Oscillatoriophycideae</taxon>
        <taxon>Aerosakkonematales</taxon>
        <taxon>Aerosakkonemataceae</taxon>
        <taxon>Floridanema</taxon>
        <taxon>Floridanema aerugineum</taxon>
    </lineage>
</organism>
<dbReference type="Proteomes" id="UP001576774">
    <property type="component" value="Unassembled WGS sequence"/>
</dbReference>
<keyword evidence="3" id="KW-1185">Reference proteome</keyword>
<dbReference type="CDD" id="cd04792">
    <property type="entry name" value="LanM-like"/>
    <property type="match status" value="1"/>
</dbReference>
<evidence type="ECO:0000313" key="2">
    <source>
        <dbReference type="EMBL" id="MFB2876324.1"/>
    </source>
</evidence>
<dbReference type="PRINTS" id="PR01950">
    <property type="entry name" value="LANCSUPER"/>
</dbReference>
<comment type="caution">
    <text evidence="2">The sequence shown here is derived from an EMBL/GenBank/DDBJ whole genome shotgun (WGS) entry which is preliminary data.</text>
</comment>
<gene>
    <name evidence="2" type="ORF">ACE1CC_05480</name>
</gene>
<dbReference type="SMART" id="SM01260">
    <property type="entry name" value="LANC_like"/>
    <property type="match status" value="1"/>
</dbReference>
<accession>A0ABV4X0M3</accession>
<reference evidence="2 3" key="1">
    <citation type="submission" date="2024-09" db="EMBL/GenBank/DDBJ databases">
        <title>Floridaenema gen nov. (Aerosakkonemataceae, Aerosakkonematales ord. nov., Cyanobacteria) from benthic tropical and subtropical fresh waters, with the description of four new species.</title>
        <authorList>
            <person name="Moretto J.A."/>
            <person name="Berthold D.E."/>
            <person name="Lefler F.W."/>
            <person name="Huang I.-S."/>
            <person name="Laughinghouse H. IV."/>
        </authorList>
    </citation>
    <scope>NUCLEOTIDE SEQUENCE [LARGE SCALE GENOMIC DNA]</scope>
    <source>
        <strain evidence="2 3">BLCC-F46</strain>
    </source>
</reference>
<name>A0ABV4X0M3_9CYAN</name>
<protein>
    <submittedName>
        <fullName evidence="2">Type 2 lanthipeptide synthetase LanM family protein</fullName>
    </submittedName>
</protein>
<sequence length="1110" mass="125207">MNTDQVYISTIDLHSIVAKASTLYERLNAEIFSPSLEVDEQLMRSRLDDWCQTVTKGNFQRFQQYLDWDGLTLETAKQAIAPVYLLQDAPLPNWAKTLSAVLQIIPATLVSETNEKTTAIRRFLSLHIPLPFEEIITPFVIFAQKELAIKAGDSYHKLTDEAHAVCERALLCQLIDIAAQPLQLTFYNWQIAHQSSFARFVTLTQEQESKSFYLQFIQEMLQCKLVAFFLEYAALARLLATATELWVQSQYEFLQQLNADWSKIEATFSNGVSLNQVTNIRPLLSDPHQGRRSVIALQIDSNLRLVYKPKHLGIEQAYNQLLQWLNEQGCPLPLKTLQVVSSHTNGWVEFVEPLPCENTAQLERHYRRAGMLLCLVYLLEATDCHFENLIANGEHLVLIDAETLMQHRPKIELQQGTQSAQQIAFNQVNNSVCRTALLPRWQLNANSDFDLSGLGSHAQQTILYQGLQWSSINTDRMALKLQQIPIPSSSDNVPTVNGQPANLSDWIEVIAEGFEQMYRFMLDKQEALLFQDSPLWAMAKHPVRFVFRPTITYFKILNKLNHPKYLRDGIDRSIELEILKRAASGATKKPKFWSLFQAERQQMEQLDIPFFPISPETDALELSPDNRVEEFFQCPSFQSVIERIKTLGEADLAMQIQFIKATLYLRMIPAQEFIAPEKLASDASIHLQKEHKIILDEKALVAEVISIAQRLRERAIYAPDGSVTWLAPQFSTRQERCEFQPTAFTLYNGKLGIALFLGAVEHIRADGEFRQLCLSALQEFRQTIPRSEQEKHKLPSDLNLGMEVGVGGSIYSLTRISQFLAEDSLLVDAVYLARMVTPKVIASDRQLDILGGSAGAILGLLGLYRIVQDSTILDSAVACGRYLLEQSVITSQGRAWKSLDGRLLTGFSHGAAGIAYALLKLAQVTNDTKFQQAAQEAISYEQSVFLPEVGNWPDLRDFSKFLQATGRSELPPLMSSWCHGATGIGLARLAGLEILETEAIHQDIQVAIQTTQKQLTQRQGIVDQLCCGTMGQIELLLCAAHRLGRPELLANAKVYASQVVWQARQKGYYLEPALHSSVYVPGFFRGEAGIGYTLLRLSYPDQLPSVLLWE</sequence>
<dbReference type="Gene3D" id="1.50.10.10">
    <property type="match status" value="1"/>
</dbReference>
<dbReference type="PIRSF" id="PIRSF037228">
    <property type="entry name" value="Lant_mod_RumM"/>
    <property type="match status" value="1"/>
</dbReference>
<feature type="domain" description="Lantibiotic biosynthesis protein dehydration" evidence="1">
    <location>
        <begin position="232"/>
        <end position="612"/>
    </location>
</feature>
<dbReference type="InterPro" id="IPR017146">
    <property type="entry name" value="Lanti_2_LanM"/>
</dbReference>
<dbReference type="InterPro" id="IPR025410">
    <property type="entry name" value="Lant_dehyd"/>
</dbReference>
<dbReference type="Pfam" id="PF05147">
    <property type="entry name" value="LANC_like"/>
    <property type="match status" value="1"/>
</dbReference>
<dbReference type="InterPro" id="IPR012341">
    <property type="entry name" value="6hp_glycosidase-like_sf"/>
</dbReference>
<evidence type="ECO:0000259" key="1">
    <source>
        <dbReference type="Pfam" id="PF13575"/>
    </source>
</evidence>
<dbReference type="RefSeq" id="WP_413269461.1">
    <property type="nucleotide sequence ID" value="NZ_JBHFNQ010000047.1"/>
</dbReference>
<dbReference type="EMBL" id="JBHFNQ010000047">
    <property type="protein sequence ID" value="MFB2876324.1"/>
    <property type="molecule type" value="Genomic_DNA"/>
</dbReference>
<dbReference type="NCBIfam" id="TIGR03897">
    <property type="entry name" value="lanti_2_LanM"/>
    <property type="match status" value="1"/>
</dbReference>
<proteinExistence type="predicted"/>
<dbReference type="Pfam" id="PF13575">
    <property type="entry name" value="DUF4135"/>
    <property type="match status" value="1"/>
</dbReference>